<sequence>MESPLTPLSPDYPMERIEERHPETDEVCSAQK</sequence>
<evidence type="ECO:0000256" key="1">
    <source>
        <dbReference type="SAM" id="MobiDB-lite"/>
    </source>
</evidence>
<dbReference type="WBParaSite" id="PSAMB.scaffold21492size604.g38321.t1">
    <property type="protein sequence ID" value="PSAMB.scaffold21492size604.g38321.t1"/>
    <property type="gene ID" value="PSAMB.scaffold21492size604.g38321"/>
</dbReference>
<feature type="compositionally biased region" description="Basic and acidic residues" evidence="1">
    <location>
        <begin position="13"/>
        <end position="24"/>
    </location>
</feature>
<evidence type="ECO:0000313" key="2">
    <source>
        <dbReference type="Proteomes" id="UP000887566"/>
    </source>
</evidence>
<feature type="region of interest" description="Disordered" evidence="1">
    <location>
        <begin position="1"/>
        <end position="32"/>
    </location>
</feature>
<dbReference type="AlphaFoldDB" id="A0A914VKC4"/>
<evidence type="ECO:0000313" key="3">
    <source>
        <dbReference type="WBParaSite" id="PSAMB.scaffold21492size604.g38321.t1"/>
    </source>
</evidence>
<reference evidence="3" key="1">
    <citation type="submission" date="2022-11" db="UniProtKB">
        <authorList>
            <consortium name="WormBaseParasite"/>
        </authorList>
    </citation>
    <scope>IDENTIFICATION</scope>
</reference>
<organism evidence="2 3">
    <name type="scientific">Plectus sambesii</name>
    <dbReference type="NCBI Taxonomy" id="2011161"/>
    <lineage>
        <taxon>Eukaryota</taxon>
        <taxon>Metazoa</taxon>
        <taxon>Ecdysozoa</taxon>
        <taxon>Nematoda</taxon>
        <taxon>Chromadorea</taxon>
        <taxon>Plectida</taxon>
        <taxon>Plectina</taxon>
        <taxon>Plectoidea</taxon>
        <taxon>Plectidae</taxon>
        <taxon>Plectus</taxon>
    </lineage>
</organism>
<keyword evidence="2" id="KW-1185">Reference proteome</keyword>
<accession>A0A914VKC4</accession>
<proteinExistence type="predicted"/>
<dbReference type="Proteomes" id="UP000887566">
    <property type="component" value="Unplaced"/>
</dbReference>
<protein>
    <submittedName>
        <fullName evidence="3">Uncharacterized protein</fullName>
    </submittedName>
</protein>
<name>A0A914VKC4_9BILA</name>